<gene>
    <name evidence="6" type="ORF">LMUR_05567</name>
</gene>
<dbReference type="InterPro" id="IPR050950">
    <property type="entry name" value="HTH-type_LysR_regulators"/>
</dbReference>
<name>A0A829R8L8_LISGR</name>
<feature type="domain" description="HTH lysR-type" evidence="5">
    <location>
        <begin position="1"/>
        <end position="58"/>
    </location>
</feature>
<dbReference type="Proteomes" id="UP000019251">
    <property type="component" value="Unassembled WGS sequence"/>
</dbReference>
<dbReference type="CDD" id="cd05466">
    <property type="entry name" value="PBP2_LTTR_substrate"/>
    <property type="match status" value="1"/>
</dbReference>
<evidence type="ECO:0000313" key="7">
    <source>
        <dbReference type="Proteomes" id="UP000019251"/>
    </source>
</evidence>
<proteinExistence type="inferred from homology"/>
<evidence type="ECO:0000256" key="4">
    <source>
        <dbReference type="ARBA" id="ARBA00023163"/>
    </source>
</evidence>
<dbReference type="Gene3D" id="1.10.10.10">
    <property type="entry name" value="Winged helix-like DNA-binding domain superfamily/Winged helix DNA-binding domain"/>
    <property type="match status" value="1"/>
</dbReference>
<dbReference type="PRINTS" id="PR00039">
    <property type="entry name" value="HTHLYSR"/>
</dbReference>
<dbReference type="RefSeq" id="WP_036105146.1">
    <property type="nucleotide sequence ID" value="NZ_AODG01000007.1"/>
</dbReference>
<dbReference type="GO" id="GO:0003677">
    <property type="term" value="F:DNA binding"/>
    <property type="evidence" value="ECO:0007669"/>
    <property type="project" value="UniProtKB-KW"/>
</dbReference>
<dbReference type="SUPFAM" id="SSF46785">
    <property type="entry name" value="Winged helix' DNA-binding domain"/>
    <property type="match status" value="1"/>
</dbReference>
<dbReference type="InterPro" id="IPR036388">
    <property type="entry name" value="WH-like_DNA-bd_sf"/>
</dbReference>
<dbReference type="FunFam" id="1.10.10.10:FF:000001">
    <property type="entry name" value="LysR family transcriptional regulator"/>
    <property type="match status" value="1"/>
</dbReference>
<sequence>MNLKQLEYFLAIVEEGQITAAAQKLHISQPPLSYQIHLLEKELGAKVFVRGSKGITLTESGKQLKQRAEQILSLAELTKNEIGKYQQGKSGTLRIGTVSTSAGLLPNKEMQQLTADYPHIHFEIYEDNTFNILDKLKNGMIELGVVRTPFNNQNIEGKYFNTEPMIAVFSELPQSWSKKETVALADLSEQPLVIYRRFEQLIHATFADQQLHTFISCTCDDGRTAITWAKSGMGIAIVPASIGKMMKVDKANYKTIDYPEWWTKLAIIWLAEAELSPLAKRLTELFLK</sequence>
<keyword evidence="3" id="KW-0238">DNA-binding</keyword>
<comment type="caution">
    <text evidence="6">The sequence shown here is derived from an EMBL/GenBank/DDBJ whole genome shotgun (WGS) entry which is preliminary data.</text>
</comment>
<evidence type="ECO:0000256" key="2">
    <source>
        <dbReference type="ARBA" id="ARBA00023015"/>
    </source>
</evidence>
<evidence type="ECO:0000259" key="5">
    <source>
        <dbReference type="PROSITE" id="PS50931"/>
    </source>
</evidence>
<keyword evidence="4" id="KW-0804">Transcription</keyword>
<evidence type="ECO:0000256" key="1">
    <source>
        <dbReference type="ARBA" id="ARBA00009437"/>
    </source>
</evidence>
<dbReference type="GO" id="GO:0003700">
    <property type="term" value="F:DNA-binding transcription factor activity"/>
    <property type="evidence" value="ECO:0007669"/>
    <property type="project" value="InterPro"/>
</dbReference>
<evidence type="ECO:0000313" key="6">
    <source>
        <dbReference type="EMBL" id="EUJ28548.1"/>
    </source>
</evidence>
<organism evidence="6 7">
    <name type="scientific">Listeria grayi FSL F6-1183</name>
    <dbReference type="NCBI Taxonomy" id="1265827"/>
    <lineage>
        <taxon>Bacteria</taxon>
        <taxon>Bacillati</taxon>
        <taxon>Bacillota</taxon>
        <taxon>Bacilli</taxon>
        <taxon>Bacillales</taxon>
        <taxon>Listeriaceae</taxon>
        <taxon>Listeria</taxon>
    </lineage>
</organism>
<dbReference type="GO" id="GO:0005829">
    <property type="term" value="C:cytosol"/>
    <property type="evidence" value="ECO:0007669"/>
    <property type="project" value="TreeGrafter"/>
</dbReference>
<dbReference type="Pfam" id="PF00126">
    <property type="entry name" value="HTH_1"/>
    <property type="match status" value="1"/>
</dbReference>
<protein>
    <submittedName>
        <fullName evidence="6">LysR family transcriptional regulator</fullName>
    </submittedName>
</protein>
<dbReference type="EMBL" id="AODG01000007">
    <property type="protein sequence ID" value="EUJ28548.1"/>
    <property type="molecule type" value="Genomic_DNA"/>
</dbReference>
<dbReference type="Pfam" id="PF03466">
    <property type="entry name" value="LysR_substrate"/>
    <property type="match status" value="1"/>
</dbReference>
<dbReference type="PANTHER" id="PTHR30419:SF28">
    <property type="entry name" value="HTH-TYPE TRANSCRIPTIONAL REGULATOR BSDA"/>
    <property type="match status" value="1"/>
</dbReference>
<dbReference type="InterPro" id="IPR000847">
    <property type="entry name" value="LysR_HTH_N"/>
</dbReference>
<reference evidence="6 7" key="1">
    <citation type="submission" date="2012-12" db="EMBL/GenBank/DDBJ databases">
        <title>Novel taxa of Listeriaceae from agricultural environments in the United States.</title>
        <authorList>
            <person name="den Bakker H.C."/>
            <person name="Allred A."/>
            <person name="Warchocki S."/>
            <person name="Wright E.M."/>
            <person name="Burrell A."/>
            <person name="Nightingale K.K."/>
            <person name="Kephart D."/>
            <person name="Wiedmann M."/>
        </authorList>
    </citation>
    <scope>NUCLEOTIDE SEQUENCE [LARGE SCALE GENOMIC DNA]</scope>
    <source>
        <strain evidence="6 7">FSL F6-1183</strain>
    </source>
</reference>
<dbReference type="InterPro" id="IPR036390">
    <property type="entry name" value="WH_DNA-bd_sf"/>
</dbReference>
<dbReference type="SUPFAM" id="SSF53850">
    <property type="entry name" value="Periplasmic binding protein-like II"/>
    <property type="match status" value="1"/>
</dbReference>
<dbReference type="PANTHER" id="PTHR30419">
    <property type="entry name" value="HTH-TYPE TRANSCRIPTIONAL REGULATOR YBHD"/>
    <property type="match status" value="1"/>
</dbReference>
<dbReference type="PROSITE" id="PS50931">
    <property type="entry name" value="HTH_LYSR"/>
    <property type="match status" value="1"/>
</dbReference>
<dbReference type="Gene3D" id="3.40.190.290">
    <property type="match status" value="1"/>
</dbReference>
<dbReference type="AlphaFoldDB" id="A0A829R8L8"/>
<dbReference type="InterPro" id="IPR005119">
    <property type="entry name" value="LysR_subst-bd"/>
</dbReference>
<keyword evidence="2" id="KW-0805">Transcription regulation</keyword>
<comment type="similarity">
    <text evidence="1">Belongs to the LysR transcriptional regulatory family.</text>
</comment>
<evidence type="ECO:0000256" key="3">
    <source>
        <dbReference type="ARBA" id="ARBA00023125"/>
    </source>
</evidence>
<accession>A0A829R8L8</accession>